<dbReference type="Gene3D" id="2.10.260.10">
    <property type="match status" value="1"/>
</dbReference>
<dbReference type="SMART" id="SM00966">
    <property type="entry name" value="SpoVT_AbrB"/>
    <property type="match status" value="1"/>
</dbReference>
<gene>
    <name evidence="2" type="ORF">CPM_0562</name>
</gene>
<sequence length="55" mass="6321">MNTKKELIDITRTSKRGTSLRITLPKRIAEKLSIKEGEFLGFYVEGDRVIVERIA</sequence>
<dbReference type="AlphaFoldDB" id="A0A1R4A640"/>
<dbReference type="Pfam" id="PF04014">
    <property type="entry name" value="MazE_antitoxin"/>
    <property type="match status" value="1"/>
</dbReference>
<dbReference type="NCBIfam" id="TIGR01439">
    <property type="entry name" value="lp_hng_hel_AbrB"/>
    <property type="match status" value="1"/>
</dbReference>
<dbReference type="InterPro" id="IPR007159">
    <property type="entry name" value="SpoVT-AbrB_dom"/>
</dbReference>
<reference evidence="3" key="1">
    <citation type="submission" date="2016-06" db="EMBL/GenBank/DDBJ databases">
        <authorList>
            <person name="Toshchakov V.S."/>
        </authorList>
    </citation>
    <scope>NUCLEOTIDE SEQUENCE [LARGE SCALE GENOMIC DNA]</scope>
    <source>
        <strain>PM4 (JCM 30641</strain>
        <strain evidence="3">\VKM B-2940)</strain>
    </source>
</reference>
<evidence type="ECO:0000313" key="2">
    <source>
        <dbReference type="EMBL" id="SJK84438.1"/>
    </source>
</evidence>
<name>A0A1R4A640_9ARCH</name>
<dbReference type="InterPro" id="IPR037914">
    <property type="entry name" value="SpoVT-AbrB_sf"/>
</dbReference>
<evidence type="ECO:0000259" key="1">
    <source>
        <dbReference type="SMART" id="SM00966"/>
    </source>
</evidence>
<dbReference type="RefSeq" id="WP_077075998.1">
    <property type="nucleotide sequence ID" value="NZ_LT719092.1"/>
</dbReference>
<dbReference type="Proteomes" id="UP000187822">
    <property type="component" value="Chromosome I"/>
</dbReference>
<dbReference type="GO" id="GO:0003677">
    <property type="term" value="F:DNA binding"/>
    <property type="evidence" value="ECO:0007669"/>
    <property type="project" value="InterPro"/>
</dbReference>
<organism evidence="2 3">
    <name type="scientific">Cuniculiplasma divulgatum</name>
    <dbReference type="NCBI Taxonomy" id="1673428"/>
    <lineage>
        <taxon>Archaea</taxon>
        <taxon>Methanobacteriati</taxon>
        <taxon>Thermoplasmatota</taxon>
        <taxon>Thermoplasmata</taxon>
        <taxon>Thermoplasmatales</taxon>
        <taxon>Cuniculiplasmataceae</taxon>
        <taxon>Cuniculiplasma</taxon>
    </lineage>
</organism>
<feature type="domain" description="SpoVT-AbrB" evidence="1">
    <location>
        <begin position="14"/>
        <end position="55"/>
    </location>
</feature>
<accession>A0A1R4A640</accession>
<dbReference type="SUPFAM" id="SSF89447">
    <property type="entry name" value="AbrB/MazE/MraZ-like"/>
    <property type="match status" value="1"/>
</dbReference>
<dbReference type="STRING" id="1673428.CPM_0562"/>
<protein>
    <submittedName>
        <fullName evidence="2">MazE antitoxin</fullName>
    </submittedName>
</protein>
<dbReference type="OrthoDB" id="56400at2157"/>
<dbReference type="KEGG" id="cdiv:CPM_0562"/>
<dbReference type="EMBL" id="LT719092">
    <property type="protein sequence ID" value="SJK84438.1"/>
    <property type="molecule type" value="Genomic_DNA"/>
</dbReference>
<evidence type="ECO:0000313" key="3">
    <source>
        <dbReference type="Proteomes" id="UP000187822"/>
    </source>
</evidence>
<proteinExistence type="predicted"/>
<keyword evidence="3" id="KW-1185">Reference proteome</keyword>
<dbReference type="GeneID" id="30927191"/>